<accession>A0A915JAT0</accession>
<keyword evidence="1" id="KW-1185">Reference proteome</keyword>
<dbReference type="WBParaSite" id="nRc.2.0.1.t23262-RA">
    <property type="protein sequence ID" value="nRc.2.0.1.t23262-RA"/>
    <property type="gene ID" value="nRc.2.0.1.g23262"/>
</dbReference>
<name>A0A915JAT0_ROMCU</name>
<proteinExistence type="predicted"/>
<evidence type="ECO:0000313" key="1">
    <source>
        <dbReference type="Proteomes" id="UP000887565"/>
    </source>
</evidence>
<reference evidence="2" key="1">
    <citation type="submission" date="2022-11" db="UniProtKB">
        <authorList>
            <consortium name="WormBaseParasite"/>
        </authorList>
    </citation>
    <scope>IDENTIFICATION</scope>
</reference>
<organism evidence="1 2">
    <name type="scientific">Romanomermis culicivorax</name>
    <name type="common">Nematode worm</name>
    <dbReference type="NCBI Taxonomy" id="13658"/>
    <lineage>
        <taxon>Eukaryota</taxon>
        <taxon>Metazoa</taxon>
        <taxon>Ecdysozoa</taxon>
        <taxon>Nematoda</taxon>
        <taxon>Enoplea</taxon>
        <taxon>Dorylaimia</taxon>
        <taxon>Mermithida</taxon>
        <taxon>Mermithoidea</taxon>
        <taxon>Mermithidae</taxon>
        <taxon>Romanomermis</taxon>
    </lineage>
</organism>
<dbReference type="AlphaFoldDB" id="A0A915JAT0"/>
<evidence type="ECO:0000313" key="2">
    <source>
        <dbReference type="WBParaSite" id="nRc.2.0.1.t23262-RA"/>
    </source>
</evidence>
<sequence length="53" mass="6136">MYNEVEYVIDKPGTSFTGVGFDYSMDNTYQLMLLLHIIKHSSLYILSKNPNHP</sequence>
<protein>
    <submittedName>
        <fullName evidence="2">Uncharacterized protein</fullName>
    </submittedName>
</protein>
<dbReference type="Proteomes" id="UP000887565">
    <property type="component" value="Unplaced"/>
</dbReference>